<gene>
    <name evidence="1" type="ORF">BKK51_04525</name>
</gene>
<evidence type="ECO:0000313" key="2">
    <source>
        <dbReference type="Proteomes" id="UP000188728"/>
    </source>
</evidence>
<organism evidence="1 2">
    <name type="scientific">Rodentibacter trehalosifermentans</name>
    <dbReference type="NCBI Taxonomy" id="1908263"/>
    <lineage>
        <taxon>Bacteria</taxon>
        <taxon>Pseudomonadati</taxon>
        <taxon>Pseudomonadota</taxon>
        <taxon>Gammaproteobacteria</taxon>
        <taxon>Pasteurellales</taxon>
        <taxon>Pasteurellaceae</taxon>
        <taxon>Rodentibacter</taxon>
    </lineage>
</organism>
<dbReference type="EMBL" id="MLHK01000022">
    <property type="protein sequence ID" value="OOF45993.1"/>
    <property type="molecule type" value="Genomic_DNA"/>
</dbReference>
<dbReference type="Proteomes" id="UP000188728">
    <property type="component" value="Unassembled WGS sequence"/>
</dbReference>
<comment type="caution">
    <text evidence="1">The sequence shown here is derived from an EMBL/GenBank/DDBJ whole genome shotgun (WGS) entry which is preliminary data.</text>
</comment>
<name>A0A1V3IUQ2_9PAST</name>
<dbReference type="AlphaFoldDB" id="A0A1V3IUQ2"/>
<proteinExistence type="predicted"/>
<sequence>MASKKYTYDSRITRNRERVNVWLLNKTVKALEQKVKVLERHITHQVGLNAQQVLLNESLHDRVAELEMAKWHNPVKRWFKKWVDFVTGK</sequence>
<evidence type="ECO:0000313" key="1">
    <source>
        <dbReference type="EMBL" id="OOF45993.1"/>
    </source>
</evidence>
<protein>
    <submittedName>
        <fullName evidence="1">Uncharacterized protein</fullName>
    </submittedName>
</protein>
<accession>A0A1V3IUQ2</accession>
<dbReference type="RefSeq" id="WP_077473854.1">
    <property type="nucleotide sequence ID" value="NZ_MLHK01000022.1"/>
</dbReference>
<reference evidence="1 2" key="1">
    <citation type="submission" date="2016-10" db="EMBL/GenBank/DDBJ databases">
        <title>Rodentibacter gen. nov. and new species.</title>
        <authorList>
            <person name="Christensen H."/>
        </authorList>
    </citation>
    <scope>NUCLEOTIDE SEQUENCE [LARGE SCALE GENOMIC DNA]</scope>
    <source>
        <strain evidence="1 2">H1983213011</strain>
    </source>
</reference>